<evidence type="ECO:0008006" key="3">
    <source>
        <dbReference type="Google" id="ProtNLM"/>
    </source>
</evidence>
<dbReference type="Gene3D" id="2.30.30.940">
    <property type="match status" value="1"/>
</dbReference>
<dbReference type="CDD" id="cd18809">
    <property type="entry name" value="SF1_C_RecD"/>
    <property type="match status" value="1"/>
</dbReference>
<dbReference type="Proteomes" id="UP000198863">
    <property type="component" value="Unassembled WGS sequence"/>
</dbReference>
<keyword evidence="2" id="KW-1185">Reference proteome</keyword>
<sequence>MAAASARDRWASDHTAQGNGDRWTIAAVRPSGAVDVVHTSTAALVTLPPDYVAAHLALGYATTVHGAQGVTADTSYTVVAGTESRQLLYVALTRGRHTNHAFVTVTGDGDPHTAITRDGVLPPTAVEVLRRILARDDAPTTATRIAADQHDPALQLVTEVGRYVHSLTTAAEDQLKADELAAIDRAAETTVPGLTSAPAYPTLRAALTLHAAAGYDPVRVPREAADDPRGLQDAADAAAVLDWRIGTPAPDDPPPLPWLPAIPHPLAGDPIWGGYLARRVERVRDHAQAVANTAAGWTTVTAPAWARPLTGDPELVRDLAVWRAATGTDPSDLRSTGATSTIATDAAHQQQLDDSVGRCVGSRTPDSGRWAERLRDAAPDITADPHWPVLLDQLADLQMGDPASASLLAAMTATSLPDELPAAALWWRLAEHVQPGAAPPDPGGQDLDIPAPVAPAATLVMGAPSLGGVVDADEPAGVAEHQLEPPTQIGRLVAAALRHDRSVLTHRTPARPGPRR</sequence>
<protein>
    <recommendedName>
        <fullName evidence="3">UvrD-like helicase C-terminal domain-containing protein</fullName>
    </recommendedName>
</protein>
<organism evidence="1 2">
    <name type="scientific">Klenkia brasiliensis</name>
    <dbReference type="NCBI Taxonomy" id="333142"/>
    <lineage>
        <taxon>Bacteria</taxon>
        <taxon>Bacillati</taxon>
        <taxon>Actinomycetota</taxon>
        <taxon>Actinomycetes</taxon>
        <taxon>Geodermatophilales</taxon>
        <taxon>Geodermatophilaceae</taxon>
        <taxon>Klenkia</taxon>
    </lineage>
</organism>
<proteinExistence type="predicted"/>
<dbReference type="InterPro" id="IPR027417">
    <property type="entry name" value="P-loop_NTPase"/>
</dbReference>
<accession>A0A1G7UQE2</accession>
<evidence type="ECO:0000313" key="1">
    <source>
        <dbReference type="EMBL" id="SDG49743.1"/>
    </source>
</evidence>
<reference evidence="2" key="1">
    <citation type="submission" date="2016-10" db="EMBL/GenBank/DDBJ databases">
        <authorList>
            <person name="Varghese N."/>
            <person name="Submissions S."/>
        </authorList>
    </citation>
    <scope>NUCLEOTIDE SEQUENCE [LARGE SCALE GENOMIC DNA]</scope>
    <source>
        <strain evidence="2">DSM 44526</strain>
    </source>
</reference>
<dbReference type="SUPFAM" id="SSF52540">
    <property type="entry name" value="P-loop containing nucleoside triphosphate hydrolases"/>
    <property type="match status" value="1"/>
</dbReference>
<dbReference type="EMBL" id="FNCF01000004">
    <property type="protein sequence ID" value="SDG49743.1"/>
    <property type="molecule type" value="Genomic_DNA"/>
</dbReference>
<dbReference type="AlphaFoldDB" id="A0A1G7UQE2"/>
<gene>
    <name evidence="1" type="ORF">SAMN05660324_2731</name>
</gene>
<evidence type="ECO:0000313" key="2">
    <source>
        <dbReference type="Proteomes" id="UP000198863"/>
    </source>
</evidence>
<dbReference type="Gene3D" id="3.40.50.300">
    <property type="entry name" value="P-loop containing nucleotide triphosphate hydrolases"/>
    <property type="match status" value="1"/>
</dbReference>
<name>A0A1G7UQE2_9ACTN</name>